<organism evidence="2 3">
    <name type="scientific">Ezakiella coagulans</name>
    <dbReference type="NCBI Taxonomy" id="46507"/>
    <lineage>
        <taxon>Bacteria</taxon>
        <taxon>Bacillati</taxon>
        <taxon>Bacillota</taxon>
        <taxon>Tissierellia</taxon>
        <taxon>Ezakiella</taxon>
    </lineage>
</organism>
<dbReference type="GO" id="GO:0003677">
    <property type="term" value="F:DNA binding"/>
    <property type="evidence" value="ECO:0007669"/>
    <property type="project" value="UniProtKB-KW"/>
</dbReference>
<dbReference type="Proteomes" id="UP000245793">
    <property type="component" value="Unassembled WGS sequence"/>
</dbReference>
<protein>
    <submittedName>
        <fullName evidence="2">DNA-binding MarR family transcriptional regulator</fullName>
    </submittedName>
</protein>
<reference evidence="2 3" key="1">
    <citation type="submission" date="2018-04" db="EMBL/GenBank/DDBJ databases">
        <title>Genomic Encyclopedia of Type Strains, Phase IV (KMG-IV): sequencing the most valuable type-strain genomes for metagenomic binning, comparative biology and taxonomic classification.</title>
        <authorList>
            <person name="Goeker M."/>
        </authorList>
    </citation>
    <scope>NUCLEOTIDE SEQUENCE [LARGE SCALE GENOMIC DNA]</scope>
    <source>
        <strain evidence="2 3">DSM 20705</strain>
    </source>
</reference>
<dbReference type="PRINTS" id="PR00598">
    <property type="entry name" value="HTHMARR"/>
</dbReference>
<keyword evidence="3" id="KW-1185">Reference proteome</keyword>
<proteinExistence type="predicted"/>
<feature type="domain" description="HTH marR-type" evidence="1">
    <location>
        <begin position="1"/>
        <end position="138"/>
    </location>
</feature>
<dbReference type="EMBL" id="QEKV01000002">
    <property type="protein sequence ID" value="PVY95347.1"/>
    <property type="molecule type" value="Genomic_DNA"/>
</dbReference>
<dbReference type="InterPro" id="IPR036388">
    <property type="entry name" value="WH-like_DNA-bd_sf"/>
</dbReference>
<evidence type="ECO:0000313" key="3">
    <source>
        <dbReference type="Proteomes" id="UP000245793"/>
    </source>
</evidence>
<gene>
    <name evidence="2" type="ORF">C7381_102237</name>
</gene>
<dbReference type="PANTHER" id="PTHR33164">
    <property type="entry name" value="TRANSCRIPTIONAL REGULATOR, MARR FAMILY"/>
    <property type="match status" value="1"/>
</dbReference>
<dbReference type="GO" id="GO:0003700">
    <property type="term" value="F:DNA-binding transcription factor activity"/>
    <property type="evidence" value="ECO:0007669"/>
    <property type="project" value="InterPro"/>
</dbReference>
<sequence length="148" mass="17407">MDKLIEIIERDLRMSDFIIRKKGRTILKDYDISPAQFRTLQVIINHNDEMNLSELSEKMDMACSTVTETLKRMEKLELVKREKDEKDARFIKISALPKGHDIINSVIQIRREYLQEVLGALTREEHESLAKNLEKLVSELQKTKSEFM</sequence>
<dbReference type="Gene3D" id="1.10.10.10">
    <property type="entry name" value="Winged helix-like DNA-binding domain superfamily/Winged helix DNA-binding domain"/>
    <property type="match status" value="1"/>
</dbReference>
<dbReference type="InterPro" id="IPR036390">
    <property type="entry name" value="WH_DNA-bd_sf"/>
</dbReference>
<dbReference type="InterPro" id="IPR039422">
    <property type="entry name" value="MarR/SlyA-like"/>
</dbReference>
<dbReference type="InterPro" id="IPR000835">
    <property type="entry name" value="HTH_MarR-typ"/>
</dbReference>
<evidence type="ECO:0000259" key="1">
    <source>
        <dbReference type="PROSITE" id="PS50995"/>
    </source>
</evidence>
<dbReference type="Pfam" id="PF01047">
    <property type="entry name" value="MarR"/>
    <property type="match status" value="1"/>
</dbReference>
<dbReference type="AlphaFoldDB" id="A0A2U1E5Y4"/>
<dbReference type="SMART" id="SM00347">
    <property type="entry name" value="HTH_MARR"/>
    <property type="match status" value="1"/>
</dbReference>
<dbReference type="PANTHER" id="PTHR33164:SF99">
    <property type="entry name" value="MARR FAMILY REGULATORY PROTEIN"/>
    <property type="match status" value="1"/>
</dbReference>
<keyword evidence="2" id="KW-0238">DNA-binding</keyword>
<dbReference type="SUPFAM" id="SSF46785">
    <property type="entry name" value="Winged helix' DNA-binding domain"/>
    <property type="match status" value="1"/>
</dbReference>
<dbReference type="PROSITE" id="PS50995">
    <property type="entry name" value="HTH_MARR_2"/>
    <property type="match status" value="1"/>
</dbReference>
<dbReference type="RefSeq" id="WP_034544905.1">
    <property type="nucleotide sequence ID" value="NZ_QEKV01000002.1"/>
</dbReference>
<dbReference type="GO" id="GO:0006950">
    <property type="term" value="P:response to stress"/>
    <property type="evidence" value="ECO:0007669"/>
    <property type="project" value="TreeGrafter"/>
</dbReference>
<accession>A0A2U1E5Y4</accession>
<evidence type="ECO:0000313" key="2">
    <source>
        <dbReference type="EMBL" id="PVY95347.1"/>
    </source>
</evidence>
<name>A0A2U1E5Y4_9FIRM</name>
<comment type="caution">
    <text evidence="2">The sequence shown here is derived from an EMBL/GenBank/DDBJ whole genome shotgun (WGS) entry which is preliminary data.</text>
</comment>